<evidence type="ECO:0000256" key="4">
    <source>
        <dbReference type="ARBA" id="ARBA00023139"/>
    </source>
</evidence>
<evidence type="ECO:0000256" key="1">
    <source>
        <dbReference type="ARBA" id="ARBA00004459"/>
    </source>
</evidence>
<dbReference type="STRING" id="395493.BegalDRAFT_3255"/>
<keyword evidence="8" id="KW-1185">Reference proteome</keyword>
<keyword evidence="5 7" id="KW-0449">Lipoprotein</keyword>
<feature type="signal peptide" evidence="6">
    <location>
        <begin position="1"/>
        <end position="20"/>
    </location>
</feature>
<comment type="subcellular location">
    <subcellularLocation>
        <location evidence="1">Cell outer membrane</location>
        <topology evidence="1">Lipid-anchor</topology>
    </subcellularLocation>
</comment>
<name>I3CKD3_9GAMM</name>
<dbReference type="AlphaFoldDB" id="I3CKD3"/>
<dbReference type="InterPro" id="IPR051407">
    <property type="entry name" value="Bact_OM_lipoprot/Surf_antigen"/>
</dbReference>
<dbReference type="eggNOG" id="COG3133">
    <property type="taxonomic scope" value="Bacteria"/>
</dbReference>
<dbReference type="RefSeq" id="WP_002691821.1">
    <property type="nucleotide sequence ID" value="NZ_JH600070.1"/>
</dbReference>
<dbReference type="Proteomes" id="UP000005744">
    <property type="component" value="Unassembled WGS sequence"/>
</dbReference>
<evidence type="ECO:0000256" key="2">
    <source>
        <dbReference type="ARBA" id="ARBA00022729"/>
    </source>
</evidence>
<organism evidence="7 8">
    <name type="scientific">Beggiatoa alba B18LD</name>
    <dbReference type="NCBI Taxonomy" id="395493"/>
    <lineage>
        <taxon>Bacteria</taxon>
        <taxon>Pseudomonadati</taxon>
        <taxon>Pseudomonadota</taxon>
        <taxon>Gammaproteobacteria</taxon>
        <taxon>Thiotrichales</taxon>
        <taxon>Thiotrichaceae</taxon>
        <taxon>Beggiatoa</taxon>
    </lineage>
</organism>
<keyword evidence="2 6" id="KW-0732">Signal</keyword>
<protein>
    <submittedName>
        <fullName evidence="7">Outer membrane lipoprotein</fullName>
    </submittedName>
</protein>
<evidence type="ECO:0000256" key="3">
    <source>
        <dbReference type="ARBA" id="ARBA00023136"/>
    </source>
</evidence>
<evidence type="ECO:0000313" key="8">
    <source>
        <dbReference type="Proteomes" id="UP000005744"/>
    </source>
</evidence>
<evidence type="ECO:0000256" key="5">
    <source>
        <dbReference type="ARBA" id="ARBA00023288"/>
    </source>
</evidence>
<dbReference type="GO" id="GO:0009279">
    <property type="term" value="C:cell outer membrane"/>
    <property type="evidence" value="ECO:0007669"/>
    <property type="project" value="UniProtKB-SubCell"/>
</dbReference>
<dbReference type="OrthoDB" id="5625756at2"/>
<dbReference type="PROSITE" id="PS51257">
    <property type="entry name" value="PROKAR_LIPOPROTEIN"/>
    <property type="match status" value="1"/>
</dbReference>
<accession>I3CKD3</accession>
<dbReference type="PANTHER" id="PTHR35603">
    <property type="match status" value="1"/>
</dbReference>
<dbReference type="HOGENOM" id="CLU_090265_3_3_6"/>
<dbReference type="EMBL" id="JH600070">
    <property type="protein sequence ID" value="EIJ44076.1"/>
    <property type="molecule type" value="Genomic_DNA"/>
</dbReference>
<keyword evidence="3" id="KW-0472">Membrane</keyword>
<dbReference type="PANTHER" id="PTHR35603:SF1">
    <property type="entry name" value="OUTER MEMBRANE LIPOPROTEIN SLYB"/>
    <property type="match status" value="1"/>
</dbReference>
<sequence length="150" mass="15429">MRIYPLLLILLTTFTLSACATSRSGSVYTREQARQVQQVEYGTVLAVRSILIEGTKTPIGSVGGAAIGAIAGSAVGGGRGSDIAAVAGGIGGWLLGSAAEEGLTRQDGLEITVRLDSGRTVAVVQSADEIFNIGDKVRLVSGDEESRVVH</sequence>
<gene>
    <name evidence="7" type="ORF">BegalDRAFT_3255</name>
</gene>
<keyword evidence="4" id="KW-0564">Palmitate</keyword>
<proteinExistence type="predicted"/>
<reference evidence="7 8" key="1">
    <citation type="submission" date="2011-11" db="EMBL/GenBank/DDBJ databases">
        <title>Improved High-Quality Draft sequence of Beggiatoa alba B18lD.</title>
        <authorList>
            <consortium name="US DOE Joint Genome Institute"/>
            <person name="Lucas S."/>
            <person name="Han J."/>
            <person name="Lapidus A."/>
            <person name="Cheng J.-F."/>
            <person name="Goodwin L."/>
            <person name="Pitluck S."/>
            <person name="Peters L."/>
            <person name="Mikhailova N."/>
            <person name="Held B."/>
            <person name="Detter J.C."/>
            <person name="Han C."/>
            <person name="Tapia R."/>
            <person name="Land M."/>
            <person name="Hauser L."/>
            <person name="Kyrpides N."/>
            <person name="Ivanova N."/>
            <person name="Pagani I."/>
            <person name="Samuel K."/>
            <person name="Teske A."/>
            <person name="Mueller J."/>
            <person name="Woyke T."/>
        </authorList>
    </citation>
    <scope>NUCLEOTIDE SEQUENCE [LARGE SCALE GENOMIC DNA]</scope>
    <source>
        <strain evidence="7 8">B18LD</strain>
    </source>
</reference>
<evidence type="ECO:0000256" key="6">
    <source>
        <dbReference type="SAM" id="SignalP"/>
    </source>
</evidence>
<evidence type="ECO:0000313" key="7">
    <source>
        <dbReference type="EMBL" id="EIJ44076.1"/>
    </source>
</evidence>
<feature type="chain" id="PRO_5003669597" evidence="6">
    <location>
        <begin position="21"/>
        <end position="150"/>
    </location>
</feature>